<dbReference type="InterPro" id="IPR042099">
    <property type="entry name" value="ANL_N_sf"/>
</dbReference>
<dbReference type="PROSITE" id="PS00455">
    <property type="entry name" value="AMP_BINDING"/>
    <property type="match status" value="1"/>
</dbReference>
<reference evidence="3" key="1">
    <citation type="submission" date="2022-03" db="EMBL/GenBank/DDBJ databases">
        <title>Identification of a novel bacterium isolated from mangrove sediments.</title>
        <authorList>
            <person name="Pan X."/>
        </authorList>
    </citation>
    <scope>NUCLEOTIDE SEQUENCE</scope>
    <source>
        <strain evidence="3">B2580</strain>
    </source>
</reference>
<evidence type="ECO:0000313" key="3">
    <source>
        <dbReference type="EMBL" id="MCJ2181048.1"/>
    </source>
</evidence>
<dbReference type="RefSeq" id="WP_243996508.1">
    <property type="nucleotide sequence ID" value="NZ_JALHLE010000056.1"/>
</dbReference>
<evidence type="ECO:0000259" key="1">
    <source>
        <dbReference type="Pfam" id="PF00501"/>
    </source>
</evidence>
<proteinExistence type="predicted"/>
<dbReference type="InterPro" id="IPR000873">
    <property type="entry name" value="AMP-dep_synth/lig_dom"/>
</dbReference>
<protein>
    <submittedName>
        <fullName evidence="3">AMP-binding protein</fullName>
    </submittedName>
</protein>
<dbReference type="Pfam" id="PF00501">
    <property type="entry name" value="AMP-binding"/>
    <property type="match status" value="1"/>
</dbReference>
<dbReference type="PANTHER" id="PTHR43767:SF1">
    <property type="entry name" value="NONRIBOSOMAL PEPTIDE SYNTHASE PES1 (EUROFUNG)-RELATED"/>
    <property type="match status" value="1"/>
</dbReference>
<accession>A0ABT0B7R8</accession>
<dbReference type="Gene3D" id="3.40.50.12780">
    <property type="entry name" value="N-terminal domain of ligase-like"/>
    <property type="match status" value="1"/>
</dbReference>
<dbReference type="Pfam" id="PF13193">
    <property type="entry name" value="AMP-binding_C"/>
    <property type="match status" value="1"/>
</dbReference>
<comment type="caution">
    <text evidence="3">The sequence shown here is derived from an EMBL/GenBank/DDBJ whole genome shotgun (WGS) entry which is preliminary data.</text>
</comment>
<dbReference type="InterPro" id="IPR045851">
    <property type="entry name" value="AMP-bd_C_sf"/>
</dbReference>
<dbReference type="InterPro" id="IPR025110">
    <property type="entry name" value="AMP-bd_C"/>
</dbReference>
<keyword evidence="4" id="KW-1185">Reference proteome</keyword>
<feature type="domain" description="AMP-dependent synthetase/ligase" evidence="1">
    <location>
        <begin position="9"/>
        <end position="369"/>
    </location>
</feature>
<evidence type="ECO:0000313" key="4">
    <source>
        <dbReference type="Proteomes" id="UP001162880"/>
    </source>
</evidence>
<dbReference type="EMBL" id="JALHLE010000056">
    <property type="protein sequence ID" value="MCJ2181048.1"/>
    <property type="molecule type" value="Genomic_DNA"/>
</dbReference>
<dbReference type="InterPro" id="IPR020845">
    <property type="entry name" value="AMP-binding_CS"/>
</dbReference>
<dbReference type="PANTHER" id="PTHR43767">
    <property type="entry name" value="LONG-CHAIN-FATTY-ACID--COA LIGASE"/>
    <property type="match status" value="1"/>
</dbReference>
<gene>
    <name evidence="3" type="ORF">MTR64_20990</name>
</gene>
<dbReference type="Gene3D" id="3.30.300.30">
    <property type="match status" value="1"/>
</dbReference>
<name>A0ABT0B7R8_9SPHN</name>
<dbReference type="Proteomes" id="UP001162880">
    <property type="component" value="Unassembled WGS sequence"/>
</dbReference>
<dbReference type="InterPro" id="IPR050237">
    <property type="entry name" value="ATP-dep_AMP-bd_enzyme"/>
</dbReference>
<sequence>MTIFHDLLRSSAATHGGRIALLFGEEQLSYEDVLVRAEGLAVKLTSEGIGPDDHLAVVMDNSLECVLVWLASSIIGCTEVPVNPQYRGTLLHYMLADAQVTAAVCDACYLPGILDVAAQLPDLKRVLVNGHDAGSGSFPVTIRSLDVSATPEQFVGVESAPERIILYTSGTTGPSKGVVHTQRSMLVLSRYNAEVMGYGEHDRLLNFFPLFHQNARYTGVIPALCSGASIRIERKLSTSTFWQTCDRDRITAFNYLGSVLRMILNVTGPERHTGMHSVKKAFGAGASPGVWAEFEDRLGIALYETYGLSEAPMATLNLPENRSPRGSAGRASALFDVAVVDEDDELRPAGEMGEIVLRPRRADALMAGYHNNDAATAHALRGGWFHSGDRGFLNAAGDLYFEERAKDSIRRRGENISAWEVESVLEQHPAVAEAAVCGVACDDREEEVAASLIPSDANASLADIVAFARQRLPAYAVPTLMRLVPDLPRTPTAKVRKEELRAVPRASYCALPAACKQEGLLE</sequence>
<organism evidence="3 4">
    <name type="scientific">Novosphingobium album</name>
    <name type="common">ex Hu et al. 2023</name>
    <dbReference type="NCBI Taxonomy" id="2930093"/>
    <lineage>
        <taxon>Bacteria</taxon>
        <taxon>Pseudomonadati</taxon>
        <taxon>Pseudomonadota</taxon>
        <taxon>Alphaproteobacteria</taxon>
        <taxon>Sphingomonadales</taxon>
        <taxon>Sphingomonadaceae</taxon>
        <taxon>Novosphingobium</taxon>
    </lineage>
</organism>
<evidence type="ECO:0000259" key="2">
    <source>
        <dbReference type="Pfam" id="PF13193"/>
    </source>
</evidence>
<feature type="domain" description="AMP-binding enzyme C-terminal" evidence="2">
    <location>
        <begin position="420"/>
        <end position="494"/>
    </location>
</feature>
<dbReference type="SUPFAM" id="SSF56801">
    <property type="entry name" value="Acetyl-CoA synthetase-like"/>
    <property type="match status" value="1"/>
</dbReference>